<evidence type="ECO:0000256" key="6">
    <source>
        <dbReference type="ARBA" id="ARBA00022927"/>
    </source>
</evidence>
<dbReference type="PRINTS" id="PR01853">
    <property type="entry name" value="YAJCTRNLCASE"/>
</dbReference>
<evidence type="ECO:0000256" key="9">
    <source>
        <dbReference type="ARBA" id="ARBA00023136"/>
    </source>
</evidence>
<evidence type="ECO:0000256" key="3">
    <source>
        <dbReference type="ARBA" id="ARBA00022448"/>
    </source>
</evidence>
<dbReference type="EMBL" id="JRNT01000005">
    <property type="protein sequence ID" value="KGF48233.1"/>
    <property type="molecule type" value="Genomic_DNA"/>
</dbReference>
<keyword evidence="5 10" id="KW-0812">Transmembrane</keyword>
<sequence>MGDFEQIIQTSWPILLMVVIFYFLLYRPQKKQQKQRDTLLNSLKKGQKVVTIGGMYGEIISLDDETVVLLVADKVEIKFARSSIASIVTKHKEAK</sequence>
<feature type="transmembrane region" description="Helical" evidence="10">
    <location>
        <begin position="6"/>
        <end position="26"/>
    </location>
</feature>
<dbReference type="SMART" id="SM01323">
    <property type="entry name" value="YajC"/>
    <property type="match status" value="1"/>
</dbReference>
<dbReference type="RefSeq" id="WP_028256930.1">
    <property type="nucleotide sequence ID" value="NZ_JRNT01000005.1"/>
</dbReference>
<keyword evidence="12" id="KW-1185">Reference proteome</keyword>
<keyword evidence="3" id="KW-0813">Transport</keyword>
<evidence type="ECO:0000256" key="5">
    <source>
        <dbReference type="ARBA" id="ARBA00022692"/>
    </source>
</evidence>
<comment type="similarity">
    <text evidence="2">Belongs to the YajC family.</text>
</comment>
<comment type="caution">
    <text evidence="11">The sequence shown here is derived from an EMBL/GenBank/DDBJ whole genome shotgun (WGS) entry which is preliminary data.</text>
</comment>
<keyword evidence="8" id="KW-0811">Translocation</keyword>
<name>A0A096AMB1_9FIRM</name>
<evidence type="ECO:0000256" key="1">
    <source>
        <dbReference type="ARBA" id="ARBA00004162"/>
    </source>
</evidence>
<comment type="subcellular location">
    <subcellularLocation>
        <location evidence="1">Cell membrane</location>
        <topology evidence="1">Single-pass membrane protein</topology>
    </subcellularLocation>
</comment>
<evidence type="ECO:0000256" key="7">
    <source>
        <dbReference type="ARBA" id="ARBA00022989"/>
    </source>
</evidence>
<dbReference type="eggNOG" id="COG1862">
    <property type="taxonomic scope" value="Bacteria"/>
</dbReference>
<dbReference type="GO" id="GO:0005886">
    <property type="term" value="C:plasma membrane"/>
    <property type="evidence" value="ECO:0007669"/>
    <property type="project" value="UniProtKB-SubCell"/>
</dbReference>
<dbReference type="PANTHER" id="PTHR33909:SF1">
    <property type="entry name" value="SEC TRANSLOCON ACCESSORY COMPLEX SUBUNIT YAJC"/>
    <property type="match status" value="1"/>
</dbReference>
<keyword evidence="4" id="KW-1003">Cell membrane</keyword>
<proteinExistence type="inferred from homology"/>
<organism evidence="11 12">
    <name type="scientific">Veillonella montpellierensis DNF00314</name>
    <dbReference type="NCBI Taxonomy" id="1401067"/>
    <lineage>
        <taxon>Bacteria</taxon>
        <taxon>Bacillati</taxon>
        <taxon>Bacillota</taxon>
        <taxon>Negativicutes</taxon>
        <taxon>Veillonellales</taxon>
        <taxon>Veillonellaceae</taxon>
        <taxon>Veillonella</taxon>
    </lineage>
</organism>
<reference evidence="11 12" key="1">
    <citation type="submission" date="2014-07" db="EMBL/GenBank/DDBJ databases">
        <authorList>
            <person name="McCorrison J."/>
            <person name="Sanka R."/>
            <person name="Torralba M."/>
            <person name="Gillis M."/>
            <person name="Haft D.H."/>
            <person name="Methe B."/>
            <person name="Sutton G."/>
            <person name="Nelson K.E."/>
        </authorList>
    </citation>
    <scope>NUCLEOTIDE SEQUENCE [LARGE SCALE GENOMIC DNA]</scope>
    <source>
        <strain evidence="11 12">DNF00314</strain>
    </source>
</reference>
<keyword evidence="6" id="KW-0653">Protein transport</keyword>
<evidence type="ECO:0000256" key="10">
    <source>
        <dbReference type="SAM" id="Phobius"/>
    </source>
</evidence>
<accession>A0A096AMB1</accession>
<keyword evidence="7 10" id="KW-1133">Transmembrane helix</keyword>
<evidence type="ECO:0000256" key="4">
    <source>
        <dbReference type="ARBA" id="ARBA00022475"/>
    </source>
</evidence>
<evidence type="ECO:0000256" key="2">
    <source>
        <dbReference type="ARBA" id="ARBA00006742"/>
    </source>
</evidence>
<dbReference type="AlphaFoldDB" id="A0A096AMB1"/>
<gene>
    <name evidence="11" type="ORF">HMPREF0872_01180</name>
</gene>
<dbReference type="InterPro" id="IPR003849">
    <property type="entry name" value="Preprotein_translocase_YajC"/>
</dbReference>
<dbReference type="Proteomes" id="UP000029628">
    <property type="component" value="Unassembled WGS sequence"/>
</dbReference>
<evidence type="ECO:0000313" key="12">
    <source>
        <dbReference type="Proteomes" id="UP000029628"/>
    </source>
</evidence>
<dbReference type="GO" id="GO:0015031">
    <property type="term" value="P:protein transport"/>
    <property type="evidence" value="ECO:0007669"/>
    <property type="project" value="UniProtKB-KW"/>
</dbReference>
<evidence type="ECO:0000313" key="11">
    <source>
        <dbReference type="EMBL" id="KGF48233.1"/>
    </source>
</evidence>
<dbReference type="NCBIfam" id="TIGR00739">
    <property type="entry name" value="yajC"/>
    <property type="match status" value="1"/>
</dbReference>
<dbReference type="PANTHER" id="PTHR33909">
    <property type="entry name" value="SEC TRANSLOCON ACCESSORY COMPLEX SUBUNIT YAJC"/>
    <property type="match status" value="1"/>
</dbReference>
<dbReference type="Pfam" id="PF02699">
    <property type="entry name" value="YajC"/>
    <property type="match status" value="1"/>
</dbReference>
<evidence type="ECO:0000256" key="8">
    <source>
        <dbReference type="ARBA" id="ARBA00023010"/>
    </source>
</evidence>
<keyword evidence="9 10" id="KW-0472">Membrane</keyword>
<protein>
    <submittedName>
        <fullName evidence="11">Preprotein translocase subunit YajC</fullName>
    </submittedName>
</protein>